<dbReference type="Gene3D" id="3.40.390.30">
    <property type="entry name" value="Metalloproteases ('zincins'), catalytic domain"/>
    <property type="match status" value="1"/>
</dbReference>
<dbReference type="PANTHER" id="PTHR46986">
    <property type="entry name" value="ENDORIBONUCLEASE YBEY, CHLOROPLASTIC"/>
    <property type="match status" value="1"/>
</dbReference>
<proteinExistence type="inferred from homology"/>
<keyword evidence="3" id="KW-0540">Nuclease</keyword>
<evidence type="ECO:0000256" key="6">
    <source>
        <dbReference type="ARBA" id="ARBA00022801"/>
    </source>
</evidence>
<dbReference type="GO" id="GO:0004222">
    <property type="term" value="F:metalloendopeptidase activity"/>
    <property type="evidence" value="ECO:0007669"/>
    <property type="project" value="InterPro"/>
</dbReference>
<accession>A0A382DDV4</accession>
<protein>
    <recommendedName>
        <fullName evidence="9">rRNA maturation RNase YbeY</fullName>
    </recommendedName>
</protein>
<name>A0A382DDV4_9ZZZZ</name>
<dbReference type="InterPro" id="IPR023091">
    <property type="entry name" value="MetalPrtase_cat_dom_sf_prd"/>
</dbReference>
<dbReference type="GO" id="GO:0046872">
    <property type="term" value="F:metal ion binding"/>
    <property type="evidence" value="ECO:0007669"/>
    <property type="project" value="UniProtKB-KW"/>
</dbReference>
<comment type="similarity">
    <text evidence="2">Belongs to the endoribonuclease YbeY family.</text>
</comment>
<evidence type="ECO:0008006" key="9">
    <source>
        <dbReference type="Google" id="ProtNLM"/>
    </source>
</evidence>
<evidence type="ECO:0000256" key="2">
    <source>
        <dbReference type="ARBA" id="ARBA00010875"/>
    </source>
</evidence>
<feature type="non-terminal residue" evidence="8">
    <location>
        <position position="129"/>
    </location>
</feature>
<evidence type="ECO:0000256" key="7">
    <source>
        <dbReference type="ARBA" id="ARBA00022833"/>
    </source>
</evidence>
<dbReference type="EMBL" id="UINC01038938">
    <property type="protein sequence ID" value="SVB36686.1"/>
    <property type="molecule type" value="Genomic_DNA"/>
</dbReference>
<keyword evidence="4" id="KW-0479">Metal-binding</keyword>
<dbReference type="Pfam" id="PF02130">
    <property type="entry name" value="YbeY"/>
    <property type="match status" value="1"/>
</dbReference>
<dbReference type="GO" id="GO:0004519">
    <property type="term" value="F:endonuclease activity"/>
    <property type="evidence" value="ECO:0007669"/>
    <property type="project" value="UniProtKB-KW"/>
</dbReference>
<evidence type="ECO:0000256" key="5">
    <source>
        <dbReference type="ARBA" id="ARBA00022759"/>
    </source>
</evidence>
<organism evidence="8">
    <name type="scientific">marine metagenome</name>
    <dbReference type="NCBI Taxonomy" id="408172"/>
    <lineage>
        <taxon>unclassified sequences</taxon>
        <taxon>metagenomes</taxon>
        <taxon>ecological metagenomes</taxon>
    </lineage>
</organism>
<keyword evidence="6" id="KW-0378">Hydrolase</keyword>
<comment type="cofactor">
    <cofactor evidence="1">
        <name>Zn(2+)</name>
        <dbReference type="ChEBI" id="CHEBI:29105"/>
    </cofactor>
</comment>
<dbReference type="PANTHER" id="PTHR46986:SF1">
    <property type="entry name" value="ENDORIBONUCLEASE YBEY, CHLOROPLASTIC"/>
    <property type="match status" value="1"/>
</dbReference>
<keyword evidence="7" id="KW-0862">Zinc</keyword>
<evidence type="ECO:0000256" key="4">
    <source>
        <dbReference type="ARBA" id="ARBA00022723"/>
    </source>
</evidence>
<evidence type="ECO:0000256" key="1">
    <source>
        <dbReference type="ARBA" id="ARBA00001947"/>
    </source>
</evidence>
<sequence>MPVFINDEQREHSIDCVLLESQGESILLFLGCENQELSVLLANDRKIRTLNKQYRGQDRATDVLSFSQNEEEENKPNSPLMGDVVISTETAKRQAAEHGLTLEEEIVLLLIHGILHLLGFDHERSDEES</sequence>
<dbReference type="InterPro" id="IPR002036">
    <property type="entry name" value="YbeY"/>
</dbReference>
<gene>
    <name evidence="8" type="ORF">METZ01_LOCUS189540</name>
</gene>
<dbReference type="NCBIfam" id="TIGR00043">
    <property type="entry name" value="rRNA maturation RNase YbeY"/>
    <property type="match status" value="1"/>
</dbReference>
<keyword evidence="5" id="KW-0255">Endonuclease</keyword>
<dbReference type="AlphaFoldDB" id="A0A382DDV4"/>
<reference evidence="8" key="1">
    <citation type="submission" date="2018-05" db="EMBL/GenBank/DDBJ databases">
        <authorList>
            <person name="Lanie J.A."/>
            <person name="Ng W.-L."/>
            <person name="Kazmierczak K.M."/>
            <person name="Andrzejewski T.M."/>
            <person name="Davidsen T.M."/>
            <person name="Wayne K.J."/>
            <person name="Tettelin H."/>
            <person name="Glass J.I."/>
            <person name="Rusch D."/>
            <person name="Podicherti R."/>
            <person name="Tsui H.-C.T."/>
            <person name="Winkler M.E."/>
        </authorList>
    </citation>
    <scope>NUCLEOTIDE SEQUENCE</scope>
</reference>
<dbReference type="GO" id="GO:0006364">
    <property type="term" value="P:rRNA processing"/>
    <property type="evidence" value="ECO:0007669"/>
    <property type="project" value="InterPro"/>
</dbReference>
<dbReference type="InterPro" id="IPR020549">
    <property type="entry name" value="YbeY_CS"/>
</dbReference>
<evidence type="ECO:0000256" key="3">
    <source>
        <dbReference type="ARBA" id="ARBA00022722"/>
    </source>
</evidence>
<dbReference type="PROSITE" id="PS01306">
    <property type="entry name" value="UPF0054"/>
    <property type="match status" value="1"/>
</dbReference>
<evidence type="ECO:0000313" key="8">
    <source>
        <dbReference type="EMBL" id="SVB36686.1"/>
    </source>
</evidence>
<dbReference type="SUPFAM" id="SSF55486">
    <property type="entry name" value="Metalloproteases ('zincins'), catalytic domain"/>
    <property type="match status" value="1"/>
</dbReference>
<dbReference type="HAMAP" id="MF_00009">
    <property type="entry name" value="Endoribonucl_YbeY"/>
    <property type="match status" value="1"/>
</dbReference>